<dbReference type="KEGG" id="sat:SYN_00448"/>
<name>Q2LUV6_SYNAS</name>
<evidence type="ECO:0000313" key="14">
    <source>
        <dbReference type="Proteomes" id="UP000001933"/>
    </source>
</evidence>
<dbReference type="eggNOG" id="COG1450">
    <property type="taxonomic scope" value="Bacteria"/>
</dbReference>
<reference evidence="13 14" key="1">
    <citation type="journal article" date="2007" name="Proc. Natl. Acad. Sci. U.S.A.">
        <title>The genome of Syntrophus aciditrophicus: life at the thermodynamic limit of microbial growth.</title>
        <authorList>
            <person name="McInerney M.J."/>
            <person name="Rohlin L."/>
            <person name="Mouttaki H."/>
            <person name="Kim U."/>
            <person name="Krupp R.S."/>
            <person name="Rios-Hernandez L."/>
            <person name="Sieber J."/>
            <person name="Struchtemeyer C.G."/>
            <person name="Bhattacharyya A."/>
            <person name="Campbell J.W."/>
            <person name="Gunsalus R.P."/>
        </authorList>
    </citation>
    <scope>NUCLEOTIDE SEQUENCE [LARGE SCALE GENOMIC DNA]</scope>
    <source>
        <strain evidence="13 14">SB</strain>
    </source>
</reference>
<keyword evidence="14" id="KW-1185">Reference proteome</keyword>
<keyword evidence="10" id="KW-0812">Transmembrane</keyword>
<organism evidence="13 14">
    <name type="scientific">Syntrophus aciditrophicus (strain SB)</name>
    <dbReference type="NCBI Taxonomy" id="56780"/>
    <lineage>
        <taxon>Bacteria</taxon>
        <taxon>Pseudomonadati</taxon>
        <taxon>Thermodesulfobacteriota</taxon>
        <taxon>Syntrophia</taxon>
        <taxon>Syntrophales</taxon>
        <taxon>Syntrophaceae</taxon>
        <taxon>Syntrophus</taxon>
    </lineage>
</organism>
<evidence type="ECO:0000256" key="7">
    <source>
        <dbReference type="ARBA" id="ARBA00023136"/>
    </source>
</evidence>
<evidence type="ECO:0000256" key="6">
    <source>
        <dbReference type="ARBA" id="ARBA00022927"/>
    </source>
</evidence>
<dbReference type="AlphaFoldDB" id="Q2LUV6"/>
<dbReference type="GO" id="GO:0015627">
    <property type="term" value="C:type II protein secretion system complex"/>
    <property type="evidence" value="ECO:0007669"/>
    <property type="project" value="InterPro"/>
</dbReference>
<feature type="domain" description="Type II/III secretion system secretin-like" evidence="11">
    <location>
        <begin position="528"/>
        <end position="696"/>
    </location>
</feature>
<keyword evidence="3 9" id="KW-0813">Transport</keyword>
<dbReference type="STRING" id="56780.SYN_00448"/>
<dbReference type="InterPro" id="IPR050810">
    <property type="entry name" value="Bact_Secretion_Sys_Channel"/>
</dbReference>
<keyword evidence="5" id="KW-0732">Signal</keyword>
<dbReference type="GO" id="GO:0009279">
    <property type="term" value="C:cell outer membrane"/>
    <property type="evidence" value="ECO:0007669"/>
    <property type="project" value="UniProtKB-SubCell"/>
</dbReference>
<keyword evidence="8" id="KW-0998">Cell outer membrane</keyword>
<dbReference type="GO" id="GO:0015628">
    <property type="term" value="P:protein secretion by the type II secretion system"/>
    <property type="evidence" value="ECO:0007669"/>
    <property type="project" value="InterPro"/>
</dbReference>
<evidence type="ECO:0000256" key="8">
    <source>
        <dbReference type="ARBA" id="ARBA00023237"/>
    </source>
</evidence>
<evidence type="ECO:0000256" key="1">
    <source>
        <dbReference type="ARBA" id="ARBA00004442"/>
    </source>
</evidence>
<dbReference type="HOGENOM" id="CLU_006756_1_2_7"/>
<keyword evidence="7 10" id="KW-0472">Membrane</keyword>
<evidence type="ECO:0000313" key="13">
    <source>
        <dbReference type="EMBL" id="ABC77866.1"/>
    </source>
</evidence>
<dbReference type="NCBIfam" id="TIGR02517">
    <property type="entry name" value="type_II_gspD"/>
    <property type="match status" value="1"/>
</dbReference>
<dbReference type="Gene3D" id="3.30.1370.120">
    <property type="match status" value="2"/>
</dbReference>
<evidence type="ECO:0000256" key="10">
    <source>
        <dbReference type="SAM" id="Phobius"/>
    </source>
</evidence>
<dbReference type="InterPro" id="IPR013356">
    <property type="entry name" value="T2SS_GspD"/>
</dbReference>
<sequence length="717" mass="79584">MELCQEGHELLSDFQGERRYMTMTGFHRKVLTGVLIFLLPVFLIGCTSPPAWHQPVTLERSAGKDLQSEEAGGIGPSEEAKQPVVEEIRIPAFERKAPEKMLPPSQPIDPRRLTMANQPVTLNAERVPLSDFVIYALGETLKVAFVMDEKMMNNKKPITIRMPQAMPPDRALNVILGLLEKERIYLEERAGALYVLEVPPEPRSPVDVRIGVSSVDSPADILQIVPLLHIRPQDVEPLIKDLFRSDVEIKPYTRENVMILHGRASRMRPVLEFIATFDVPYLRDKNLLLIRLTYWQTEEFISQLTKILEGLGFAVARMPKEPGPYFLPVKQLNAVLAVCPDGQTARTIRGWKEKLDTPEAAGTEFKTYTFIPKYSRATDLLESIQKLYGSMPSSDSRMVQPAALTTPRGVPARPGSDRGDAFDAAGLRMSADDRKNMIIILSKPDVYRNLLNLLQALDVPARQVLIEATIVELTLTDELKYGVEWFIRNSWDGDSYTLGTLGKLGLEPLGLTYAFLSRTGQFEALISALAEKSKANILSTPRLMVLDNMEATIQVGKDVPTVTGQISTLDSVNTTDSTSVSQSIQYRSTGVMLKVKPTINTEGLMTLEITQEVSDIAETPGVGDSPIILTRRINTSIIAAHGQTIVLGGLMQENQSLGESKVPLLGDIPILGNLFKATSKTKDKTELLVLVTPTILTDPNDAVKITDQLRKELKWIK</sequence>
<keyword evidence="6" id="KW-0653">Protein transport</keyword>
<keyword evidence="10" id="KW-1133">Transmembrane helix</keyword>
<dbReference type="Pfam" id="PF03958">
    <property type="entry name" value="Secretin_N"/>
    <property type="match status" value="1"/>
</dbReference>
<dbReference type="PRINTS" id="PR00811">
    <property type="entry name" value="BCTERIALGSPD"/>
</dbReference>
<comment type="subcellular location">
    <subcellularLocation>
        <location evidence="1 9">Cell outer membrane</location>
    </subcellularLocation>
</comment>
<dbReference type="InterPro" id="IPR005644">
    <property type="entry name" value="NolW-like"/>
</dbReference>
<evidence type="ECO:0000256" key="2">
    <source>
        <dbReference type="ARBA" id="ARBA00006980"/>
    </source>
</evidence>
<evidence type="ECO:0000259" key="11">
    <source>
        <dbReference type="Pfam" id="PF00263"/>
    </source>
</evidence>
<evidence type="ECO:0000256" key="3">
    <source>
        <dbReference type="ARBA" id="ARBA00022448"/>
    </source>
</evidence>
<dbReference type="Pfam" id="PF00263">
    <property type="entry name" value="Secretin"/>
    <property type="match status" value="1"/>
</dbReference>
<feature type="domain" description="NolW-like" evidence="12">
    <location>
        <begin position="369"/>
        <end position="463"/>
    </location>
</feature>
<dbReference type="InParanoid" id="Q2LUV6"/>
<dbReference type="PROSITE" id="PS00875">
    <property type="entry name" value="T2SP_D"/>
    <property type="match status" value="1"/>
</dbReference>
<evidence type="ECO:0000256" key="9">
    <source>
        <dbReference type="RuleBase" id="RU004004"/>
    </source>
</evidence>
<dbReference type="InterPro" id="IPR001775">
    <property type="entry name" value="GspD/PilQ"/>
</dbReference>
<protein>
    <submittedName>
        <fullName evidence="13">General secretion pathway protein D</fullName>
    </submittedName>
</protein>
<dbReference type="PANTHER" id="PTHR30332:SF25">
    <property type="entry name" value="SECRETIN XPSD"/>
    <property type="match status" value="1"/>
</dbReference>
<dbReference type="EMBL" id="CP000252">
    <property type="protein sequence ID" value="ABC77866.1"/>
    <property type="molecule type" value="Genomic_DNA"/>
</dbReference>
<keyword evidence="4" id="KW-1134">Transmembrane beta strand</keyword>
<accession>Q2LUV6</accession>
<dbReference type="InterPro" id="IPR004846">
    <property type="entry name" value="T2SS/T3SS_dom"/>
</dbReference>
<comment type="similarity">
    <text evidence="2">Belongs to the bacterial secretin family. GSP D subfamily.</text>
</comment>
<evidence type="ECO:0000256" key="5">
    <source>
        <dbReference type="ARBA" id="ARBA00022729"/>
    </source>
</evidence>
<evidence type="ECO:0000256" key="4">
    <source>
        <dbReference type="ARBA" id="ARBA00022452"/>
    </source>
</evidence>
<dbReference type="InterPro" id="IPR004845">
    <property type="entry name" value="T2SS_GspD_CS"/>
</dbReference>
<evidence type="ECO:0000259" key="12">
    <source>
        <dbReference type="Pfam" id="PF03958"/>
    </source>
</evidence>
<proteinExistence type="inferred from homology"/>
<dbReference type="Proteomes" id="UP000001933">
    <property type="component" value="Chromosome"/>
</dbReference>
<dbReference type="InterPro" id="IPR038591">
    <property type="entry name" value="NolW-like_sf"/>
</dbReference>
<dbReference type="PANTHER" id="PTHR30332">
    <property type="entry name" value="PROBABLE GENERAL SECRETION PATHWAY PROTEIN D"/>
    <property type="match status" value="1"/>
</dbReference>
<feature type="transmembrane region" description="Helical" evidence="10">
    <location>
        <begin position="30"/>
        <end position="52"/>
    </location>
</feature>
<gene>
    <name evidence="13" type="ORF">SYN_00448</name>
</gene>